<protein>
    <submittedName>
        <fullName evidence="5">Acylase ACY 1</fullName>
    </submittedName>
</protein>
<dbReference type="PANTHER" id="PTHR43199">
    <property type="entry name" value="GLUTATHIONE HYDROLASE"/>
    <property type="match status" value="1"/>
</dbReference>
<dbReference type="GO" id="GO:0016740">
    <property type="term" value="F:transferase activity"/>
    <property type="evidence" value="ECO:0007669"/>
    <property type="project" value="UniProtKB-KW"/>
</dbReference>
<reference evidence="5 6" key="1">
    <citation type="submission" date="2018-03" db="EMBL/GenBank/DDBJ databases">
        <title>Draft Genome Sequences of the Obligatory Marine Myxobacteria Enhygromyxa salina SWB005.</title>
        <authorList>
            <person name="Poehlein A."/>
            <person name="Moghaddam J.A."/>
            <person name="Harms H."/>
            <person name="Alanjari M."/>
            <person name="Koenig G.M."/>
            <person name="Daniel R."/>
            <person name="Schaeberle T.F."/>
        </authorList>
    </citation>
    <scope>NUCLEOTIDE SEQUENCE [LARGE SCALE GENOMIC DNA]</scope>
    <source>
        <strain evidence="5 6">SWB005</strain>
    </source>
</reference>
<dbReference type="InterPro" id="IPR029055">
    <property type="entry name" value="Ntn_hydrolases_N"/>
</dbReference>
<sequence length="485" mass="49538">MRGVVAAGSVTTAKAGARALREGGNAVDAAVAATLATFAAEPLLTSAGGAGILVVHRPGTEPIAVDFFSPFPGAGGRPEVVDFHAIEVDFGSARQVFHIGRASAAVPLVLDGLALAARRFGSLPLAQLAAPGIELAGEGVIVDALTSRTFELLWPILRRDPGCLAEIAEGVAHDRPPAVGERLRNTKLAATLETFAATGATPPALRRGLVEEFGPARGGLISAADLDAATPIVTSPHRFAIGEWTVVTSPRLGGRLVGMISEELAASSVGADEAAEVLRRANASLAGHRARLALPAPDPRGSTTHVSVVDEHGGAASVTLTAGEGCGHVVTGTGVHINNFLGEEDLNPAGFHLHRPGDALPTMIAPTIATHPDGRVVAVGSGGANRIRSAVSQVLHGFAVRGLSLREAVEAPRVHGEDGATWVELDGRSDPAAVEARLGSAFEAVHGFAARDFFFGGVHVAAVEEGGRLEGVGDLRRCGAVERVG</sequence>
<dbReference type="EMBL" id="PVNK01000167">
    <property type="protein sequence ID" value="PRP95669.1"/>
    <property type="molecule type" value="Genomic_DNA"/>
</dbReference>
<evidence type="ECO:0000256" key="2">
    <source>
        <dbReference type="ARBA" id="ARBA00022679"/>
    </source>
</evidence>
<dbReference type="RefSeq" id="WP_106393127.1">
    <property type="nucleotide sequence ID" value="NZ_PVNK01000167.1"/>
</dbReference>
<dbReference type="OrthoDB" id="5297205at2"/>
<evidence type="ECO:0000313" key="6">
    <source>
        <dbReference type="Proteomes" id="UP000237968"/>
    </source>
</evidence>
<dbReference type="PRINTS" id="PR01210">
    <property type="entry name" value="GGTRANSPTASE"/>
</dbReference>
<dbReference type="Pfam" id="PF01019">
    <property type="entry name" value="G_glu_transpept"/>
    <property type="match status" value="2"/>
</dbReference>
<organism evidence="5 6">
    <name type="scientific">Enhygromyxa salina</name>
    <dbReference type="NCBI Taxonomy" id="215803"/>
    <lineage>
        <taxon>Bacteria</taxon>
        <taxon>Pseudomonadati</taxon>
        <taxon>Myxococcota</taxon>
        <taxon>Polyangia</taxon>
        <taxon>Nannocystales</taxon>
        <taxon>Nannocystaceae</taxon>
        <taxon>Enhygromyxa</taxon>
    </lineage>
</organism>
<dbReference type="SUPFAM" id="SSF56235">
    <property type="entry name" value="N-terminal nucleophile aminohydrolases (Ntn hydrolases)"/>
    <property type="match status" value="1"/>
</dbReference>
<dbReference type="GO" id="GO:0016787">
    <property type="term" value="F:hydrolase activity"/>
    <property type="evidence" value="ECO:0007669"/>
    <property type="project" value="UniProtKB-KW"/>
</dbReference>
<dbReference type="InterPro" id="IPR051792">
    <property type="entry name" value="GGT_bact"/>
</dbReference>
<evidence type="ECO:0000313" key="5">
    <source>
        <dbReference type="EMBL" id="PRP95669.1"/>
    </source>
</evidence>
<dbReference type="PANTHER" id="PTHR43199:SF1">
    <property type="entry name" value="GLUTATHIONE HYDROLASE PROENZYME"/>
    <property type="match status" value="1"/>
</dbReference>
<evidence type="ECO:0000256" key="4">
    <source>
        <dbReference type="ARBA" id="ARBA00023145"/>
    </source>
</evidence>
<keyword evidence="6" id="KW-1185">Reference proteome</keyword>
<keyword evidence="3" id="KW-0378">Hydrolase</keyword>
<gene>
    <name evidence="5" type="primary">acyI</name>
    <name evidence="5" type="ORF">ENSA5_38020</name>
</gene>
<comment type="similarity">
    <text evidence="1">Belongs to the gamma-glutamyltransferase family.</text>
</comment>
<accession>A0A2S9XS32</accession>
<dbReference type="Proteomes" id="UP000237968">
    <property type="component" value="Unassembled WGS sequence"/>
</dbReference>
<dbReference type="AlphaFoldDB" id="A0A2S9XS32"/>
<dbReference type="Gene3D" id="3.60.20.40">
    <property type="match status" value="1"/>
</dbReference>
<name>A0A2S9XS32_9BACT</name>
<keyword evidence="4" id="KW-0865">Zymogen</keyword>
<comment type="caution">
    <text evidence="5">The sequence shown here is derived from an EMBL/GenBank/DDBJ whole genome shotgun (WGS) entry which is preliminary data.</text>
</comment>
<evidence type="ECO:0000256" key="3">
    <source>
        <dbReference type="ARBA" id="ARBA00022801"/>
    </source>
</evidence>
<proteinExistence type="inferred from homology"/>
<dbReference type="InterPro" id="IPR043137">
    <property type="entry name" value="GGT_ssub_C"/>
</dbReference>
<keyword evidence="2" id="KW-0808">Transferase</keyword>
<evidence type="ECO:0000256" key="1">
    <source>
        <dbReference type="ARBA" id="ARBA00009381"/>
    </source>
</evidence>